<organism evidence="1">
    <name type="scientific">viral metagenome</name>
    <dbReference type="NCBI Taxonomy" id="1070528"/>
    <lineage>
        <taxon>unclassified sequences</taxon>
        <taxon>metagenomes</taxon>
        <taxon>organismal metagenomes</taxon>
    </lineage>
</organism>
<dbReference type="EMBL" id="MN739355">
    <property type="protein sequence ID" value="QHT00430.1"/>
    <property type="molecule type" value="Genomic_DNA"/>
</dbReference>
<evidence type="ECO:0000313" key="1">
    <source>
        <dbReference type="EMBL" id="QHT00430.1"/>
    </source>
</evidence>
<accession>A0A6C0C9D7</accession>
<dbReference type="AlphaFoldDB" id="A0A6C0C9D7"/>
<proteinExistence type="predicted"/>
<sequence>MSLPFFDLESIGKKTNIKIINSVRGQLIYDNICAKIKAKYGISREPERCFSSDQRIYTIQKNTFNHVYVFDNAMPRKYHFDMYSAFIRETDYHNYLFCYNGPRGTLMDTDFTFVRDEKTVANIELIYNKIIDKDTYTLEYAIDIFQKHNAVVISNNGKSLMQYETQNMITPIHIYHEDNWNSKCVSGLIDKINDNNFIYHTSDATLHRHLLSRFKILKSCHYALFLLTDNFPSELCDIILNLLIILCGETKTKKDIAMMCVQDFDNHTHAYWNTRIMMLL</sequence>
<protein>
    <submittedName>
        <fullName evidence="1">Uncharacterized protein</fullName>
    </submittedName>
</protein>
<reference evidence="1" key="1">
    <citation type="journal article" date="2020" name="Nature">
        <title>Giant virus diversity and host interactions through global metagenomics.</title>
        <authorList>
            <person name="Schulz F."/>
            <person name="Roux S."/>
            <person name="Paez-Espino D."/>
            <person name="Jungbluth S."/>
            <person name="Walsh D.A."/>
            <person name="Denef V.J."/>
            <person name="McMahon K.D."/>
            <person name="Konstantinidis K.T."/>
            <person name="Eloe-Fadrosh E.A."/>
            <person name="Kyrpides N.C."/>
            <person name="Woyke T."/>
        </authorList>
    </citation>
    <scope>NUCLEOTIDE SEQUENCE</scope>
    <source>
        <strain evidence="1">GVMAG-M-3300020192-26</strain>
    </source>
</reference>
<name>A0A6C0C9D7_9ZZZZ</name>